<evidence type="ECO:0000313" key="5">
    <source>
        <dbReference type="EMBL" id="RLP84144.1"/>
    </source>
</evidence>
<dbReference type="SUPFAM" id="SSF55347">
    <property type="entry name" value="Glyceraldehyde-3-phosphate dehydrogenase-like, C-terminal domain"/>
    <property type="match status" value="1"/>
</dbReference>
<dbReference type="OrthoDB" id="9792085at2"/>
<comment type="caution">
    <text evidence="5">The sequence shown here is derived from an EMBL/GenBank/DDBJ whole genome shotgun (WGS) entry which is preliminary data.</text>
</comment>
<reference evidence="5 6" key="1">
    <citation type="submission" date="2018-10" db="EMBL/GenBank/DDBJ databases">
        <authorList>
            <person name="Li J."/>
        </authorList>
    </citation>
    <scope>NUCLEOTIDE SEQUENCE [LARGE SCALE GENOMIC DNA]</scope>
    <source>
        <strain evidence="5 6">JCM 11654</strain>
    </source>
</reference>
<evidence type="ECO:0000259" key="4">
    <source>
        <dbReference type="Pfam" id="PF22725"/>
    </source>
</evidence>
<keyword evidence="1" id="KW-0560">Oxidoreductase</keyword>
<keyword evidence="6" id="KW-1185">Reference proteome</keyword>
<dbReference type="InterPro" id="IPR050463">
    <property type="entry name" value="Gfo/Idh/MocA_oxidrdct_glycsds"/>
</dbReference>
<dbReference type="RefSeq" id="WP_121687752.1">
    <property type="nucleotide sequence ID" value="NZ_RCUY01000002.1"/>
</dbReference>
<dbReference type="Pfam" id="PF22725">
    <property type="entry name" value="GFO_IDH_MocA_C3"/>
    <property type="match status" value="1"/>
</dbReference>
<dbReference type="InterPro" id="IPR000683">
    <property type="entry name" value="Gfo/Idh/MocA-like_OxRdtase_N"/>
</dbReference>
<dbReference type="PANTHER" id="PTHR43818:SF11">
    <property type="entry name" value="BCDNA.GH03377"/>
    <property type="match status" value="1"/>
</dbReference>
<dbReference type="InterPro" id="IPR055170">
    <property type="entry name" value="GFO_IDH_MocA-like_dom"/>
</dbReference>
<dbReference type="GO" id="GO:0000166">
    <property type="term" value="F:nucleotide binding"/>
    <property type="evidence" value="ECO:0007669"/>
    <property type="project" value="InterPro"/>
</dbReference>
<accession>A0A3L7AVD6</accession>
<evidence type="ECO:0000313" key="6">
    <source>
        <dbReference type="Proteomes" id="UP000269438"/>
    </source>
</evidence>
<dbReference type="GO" id="GO:0016491">
    <property type="term" value="F:oxidoreductase activity"/>
    <property type="evidence" value="ECO:0007669"/>
    <property type="project" value="UniProtKB-KW"/>
</dbReference>
<feature type="domain" description="Gfo/Idh/MocA-like oxidoreductase N-terminal" evidence="3">
    <location>
        <begin position="13"/>
        <end position="128"/>
    </location>
</feature>
<dbReference type="Proteomes" id="UP000269438">
    <property type="component" value="Unassembled WGS sequence"/>
</dbReference>
<dbReference type="PANTHER" id="PTHR43818">
    <property type="entry name" value="BCDNA.GH03377"/>
    <property type="match status" value="1"/>
</dbReference>
<dbReference type="Gene3D" id="3.30.360.10">
    <property type="entry name" value="Dihydrodipicolinate Reductase, domain 2"/>
    <property type="match status" value="1"/>
</dbReference>
<protein>
    <submittedName>
        <fullName evidence="5">Gfo/Idh/MocA family oxidoreductase</fullName>
    </submittedName>
</protein>
<name>A0A3L7AVD6_9MICO</name>
<feature type="domain" description="GFO/IDH/MocA-like oxidoreductase" evidence="4">
    <location>
        <begin position="139"/>
        <end position="264"/>
    </location>
</feature>
<dbReference type="InterPro" id="IPR036291">
    <property type="entry name" value="NAD(P)-bd_dom_sf"/>
</dbReference>
<dbReference type="Gene3D" id="3.40.50.720">
    <property type="entry name" value="NAD(P)-binding Rossmann-like Domain"/>
    <property type="match status" value="1"/>
</dbReference>
<dbReference type="Pfam" id="PF01408">
    <property type="entry name" value="GFO_IDH_MocA"/>
    <property type="match status" value="1"/>
</dbReference>
<organism evidence="5 6">
    <name type="scientific">Mycetocola lacteus</name>
    <dbReference type="NCBI Taxonomy" id="76637"/>
    <lineage>
        <taxon>Bacteria</taxon>
        <taxon>Bacillati</taxon>
        <taxon>Actinomycetota</taxon>
        <taxon>Actinomycetes</taxon>
        <taxon>Micrococcales</taxon>
        <taxon>Microbacteriaceae</taxon>
        <taxon>Mycetocola</taxon>
    </lineage>
</organism>
<evidence type="ECO:0000256" key="2">
    <source>
        <dbReference type="ARBA" id="ARBA00023027"/>
    </source>
</evidence>
<evidence type="ECO:0000256" key="1">
    <source>
        <dbReference type="ARBA" id="ARBA00023002"/>
    </source>
</evidence>
<dbReference type="EMBL" id="RCUY01000002">
    <property type="protein sequence ID" value="RLP84144.1"/>
    <property type="molecule type" value="Genomic_DNA"/>
</dbReference>
<keyword evidence="2" id="KW-0520">NAD</keyword>
<gene>
    <name evidence="5" type="ORF">D9V34_04970</name>
</gene>
<dbReference type="SUPFAM" id="SSF51735">
    <property type="entry name" value="NAD(P)-binding Rossmann-fold domains"/>
    <property type="match status" value="1"/>
</dbReference>
<dbReference type="AlphaFoldDB" id="A0A3L7AVD6"/>
<proteinExistence type="predicted"/>
<evidence type="ECO:0000259" key="3">
    <source>
        <dbReference type="Pfam" id="PF01408"/>
    </source>
</evidence>
<sequence length="365" mass="37667">MSVNPNRIGAGVGVGIVGGGFMATVHARAARTAGATLVGVVASTPARSAQVAEELGALQAFDSLEALLADERITVVHVCTPNALHAEQAAAVIAAGKHVVCEKPLATTPAEARSITEAAEAAGIIATVPFVYRFHPMAREARAQIAAGGKVLTIGGEYLQDWLAAADSDNWRVDSAQGGNSRAFADIGSHLVDLIEFIGGDRIHSLFARTRTFLAERSGTGTVTTEDAVSVSFETVGGAIGTLLVSQVAPGFKNGLVLKISATDSSIVFEQEQPDSLWLGKLAENRVLPREAERLDADAARLCVVPSGHAQGYQDAFNGFVADTYAAIAGETPVGLPTFADGLRAGIITQAVLDSAASGQTVVLD</sequence>